<evidence type="ECO:0000313" key="4">
    <source>
        <dbReference type="EMBL" id="SFW60555.1"/>
    </source>
</evidence>
<dbReference type="PROSITE" id="PS00194">
    <property type="entry name" value="THIOREDOXIN_1"/>
    <property type="match status" value="1"/>
</dbReference>
<dbReference type="InterPro" id="IPR013766">
    <property type="entry name" value="Thioredoxin_domain"/>
</dbReference>
<dbReference type="Proteomes" id="UP000182248">
    <property type="component" value="Unassembled WGS sequence"/>
</dbReference>
<evidence type="ECO:0000256" key="2">
    <source>
        <dbReference type="SAM" id="Phobius"/>
    </source>
</evidence>
<dbReference type="GO" id="GO:0016491">
    <property type="term" value="F:oxidoreductase activity"/>
    <property type="evidence" value="ECO:0007669"/>
    <property type="project" value="InterPro"/>
</dbReference>
<dbReference type="GO" id="GO:0016209">
    <property type="term" value="F:antioxidant activity"/>
    <property type="evidence" value="ECO:0007669"/>
    <property type="project" value="InterPro"/>
</dbReference>
<dbReference type="Gene3D" id="3.40.30.10">
    <property type="entry name" value="Glutaredoxin"/>
    <property type="match status" value="1"/>
</dbReference>
<evidence type="ECO:0000313" key="5">
    <source>
        <dbReference type="Proteomes" id="UP000182248"/>
    </source>
</evidence>
<keyword evidence="5" id="KW-1185">Reference proteome</keyword>
<dbReference type="InterPro" id="IPR050553">
    <property type="entry name" value="Thioredoxin_ResA/DsbE_sf"/>
</dbReference>
<evidence type="ECO:0000256" key="1">
    <source>
        <dbReference type="ARBA" id="ARBA00023284"/>
    </source>
</evidence>
<dbReference type="SUPFAM" id="SSF52833">
    <property type="entry name" value="Thioredoxin-like"/>
    <property type="match status" value="1"/>
</dbReference>
<dbReference type="InterPro" id="IPR000866">
    <property type="entry name" value="AhpC/TSA"/>
</dbReference>
<keyword evidence="2" id="KW-0812">Transmembrane</keyword>
<protein>
    <submittedName>
        <fullName evidence="4">Thiol-disulfide isomerase or thioredoxin</fullName>
    </submittedName>
</protein>
<dbReference type="PANTHER" id="PTHR42852">
    <property type="entry name" value="THIOL:DISULFIDE INTERCHANGE PROTEIN DSBE"/>
    <property type="match status" value="1"/>
</dbReference>
<dbReference type="PANTHER" id="PTHR42852:SF17">
    <property type="entry name" value="THIOREDOXIN-LIKE PROTEIN HI_1115"/>
    <property type="match status" value="1"/>
</dbReference>
<gene>
    <name evidence="4" type="ORF">SAMN02927921_02641</name>
</gene>
<dbReference type="STRING" id="1150368.SAMN02927921_02641"/>
<keyword evidence="2" id="KW-0472">Membrane</keyword>
<dbReference type="InterPro" id="IPR036249">
    <property type="entry name" value="Thioredoxin-like_sf"/>
</dbReference>
<dbReference type="RefSeq" id="WP_072317859.1">
    <property type="nucleotide sequence ID" value="NZ_FPJE01000014.1"/>
</dbReference>
<keyword evidence="1" id="KW-0676">Redox-active center</keyword>
<keyword evidence="2" id="KW-1133">Transmembrane helix</keyword>
<dbReference type="PROSITE" id="PS51352">
    <property type="entry name" value="THIOREDOXIN_2"/>
    <property type="match status" value="1"/>
</dbReference>
<dbReference type="InterPro" id="IPR017937">
    <property type="entry name" value="Thioredoxin_CS"/>
</dbReference>
<dbReference type="CDD" id="cd02966">
    <property type="entry name" value="TlpA_like_family"/>
    <property type="match status" value="1"/>
</dbReference>
<dbReference type="AlphaFoldDB" id="A0A1K1QLQ3"/>
<dbReference type="OrthoDB" id="9815205at2"/>
<feature type="domain" description="Thioredoxin" evidence="3">
    <location>
        <begin position="14"/>
        <end position="171"/>
    </location>
</feature>
<reference evidence="4 5" key="1">
    <citation type="submission" date="2016-11" db="EMBL/GenBank/DDBJ databases">
        <authorList>
            <person name="Jaros S."/>
            <person name="Januszkiewicz K."/>
            <person name="Wedrychowicz H."/>
        </authorList>
    </citation>
    <scope>NUCLEOTIDE SEQUENCE [LARGE SCALE GENOMIC DNA]</scope>
    <source>
        <strain evidence="4 5">CGMCC 1.12145</strain>
    </source>
</reference>
<proteinExistence type="predicted"/>
<name>A0A1K1QLQ3_9FLAO</name>
<dbReference type="EMBL" id="FPJE01000014">
    <property type="protein sequence ID" value="SFW60555.1"/>
    <property type="molecule type" value="Genomic_DNA"/>
</dbReference>
<feature type="transmembrane region" description="Helical" evidence="2">
    <location>
        <begin position="9"/>
        <end position="28"/>
    </location>
</feature>
<dbReference type="Pfam" id="PF00578">
    <property type="entry name" value="AhpC-TSA"/>
    <property type="match status" value="1"/>
</dbReference>
<keyword evidence="4" id="KW-0413">Isomerase</keyword>
<accession>A0A1K1QLQ3</accession>
<organism evidence="4 5">
    <name type="scientific">Sinomicrobium oceani</name>
    <dbReference type="NCBI Taxonomy" id="1150368"/>
    <lineage>
        <taxon>Bacteria</taxon>
        <taxon>Pseudomonadati</taxon>
        <taxon>Bacteroidota</taxon>
        <taxon>Flavobacteriia</taxon>
        <taxon>Flavobacteriales</taxon>
        <taxon>Flavobacteriaceae</taxon>
        <taxon>Sinomicrobium</taxon>
    </lineage>
</organism>
<evidence type="ECO:0000259" key="3">
    <source>
        <dbReference type="PROSITE" id="PS51352"/>
    </source>
</evidence>
<dbReference type="GO" id="GO:0016853">
    <property type="term" value="F:isomerase activity"/>
    <property type="evidence" value="ECO:0007669"/>
    <property type="project" value="UniProtKB-KW"/>
</dbReference>
<sequence>MKSVTIKRNAATGVFIIAAVFVIAVFSVKGRNTYTEQEEVAFLDGNGTKILLDNLKGKVVFINFWATWCPPCREEMPSIDELKQQFGGEDSIVFLMVDVDGNYERAKAFMDSHEYNLPVYIPDGRLPSGFIRGVVPTTVILDKQGEIAGQIEGGMDYGNPGMINALKKLIAE</sequence>